<dbReference type="GO" id="GO:0005737">
    <property type="term" value="C:cytoplasm"/>
    <property type="evidence" value="ECO:0007669"/>
    <property type="project" value="TreeGrafter"/>
</dbReference>
<evidence type="ECO:0000259" key="10">
    <source>
        <dbReference type="Pfam" id="PF12719"/>
    </source>
</evidence>
<organism evidence="11 12">
    <name type="scientific">Dinothrombium tinctorium</name>
    <dbReference type="NCBI Taxonomy" id="1965070"/>
    <lineage>
        <taxon>Eukaryota</taxon>
        <taxon>Metazoa</taxon>
        <taxon>Ecdysozoa</taxon>
        <taxon>Arthropoda</taxon>
        <taxon>Chelicerata</taxon>
        <taxon>Arachnida</taxon>
        <taxon>Acari</taxon>
        <taxon>Acariformes</taxon>
        <taxon>Trombidiformes</taxon>
        <taxon>Prostigmata</taxon>
        <taxon>Anystina</taxon>
        <taxon>Parasitengona</taxon>
        <taxon>Trombidioidea</taxon>
        <taxon>Trombidiidae</taxon>
        <taxon>Dinothrombium</taxon>
    </lineage>
</organism>
<evidence type="ECO:0000313" key="11">
    <source>
        <dbReference type="EMBL" id="RWS01908.1"/>
    </source>
</evidence>
<feature type="region of interest" description="Disordered" evidence="9">
    <location>
        <begin position="1106"/>
        <end position="1170"/>
    </location>
</feature>
<keyword evidence="5" id="KW-0498">Mitosis</keyword>
<comment type="subcellular location">
    <subcellularLocation>
        <location evidence="1">Chromosome</location>
    </subcellularLocation>
</comment>
<dbReference type="GO" id="GO:0000796">
    <property type="term" value="C:condensin complex"/>
    <property type="evidence" value="ECO:0007669"/>
    <property type="project" value="InterPro"/>
</dbReference>
<evidence type="ECO:0000256" key="2">
    <source>
        <dbReference type="ARBA" id="ARBA00006533"/>
    </source>
</evidence>
<dbReference type="Proteomes" id="UP000285301">
    <property type="component" value="Unassembled WGS sequence"/>
</dbReference>
<dbReference type="InterPro" id="IPR025977">
    <property type="entry name" value="Cnd3_C"/>
</dbReference>
<keyword evidence="3" id="KW-0158">Chromosome</keyword>
<feature type="region of interest" description="Disordered" evidence="9">
    <location>
        <begin position="434"/>
        <end position="456"/>
    </location>
</feature>
<feature type="compositionally biased region" description="Acidic residues" evidence="9">
    <location>
        <begin position="1135"/>
        <end position="1164"/>
    </location>
</feature>
<dbReference type="PANTHER" id="PTHR14418:SF5">
    <property type="entry name" value="CONDENSIN COMPLEX SUBUNIT 3"/>
    <property type="match status" value="1"/>
</dbReference>
<dbReference type="Pfam" id="PF12719">
    <property type="entry name" value="Cnd3"/>
    <property type="match status" value="1"/>
</dbReference>
<evidence type="ECO:0000256" key="8">
    <source>
        <dbReference type="SAM" id="Coils"/>
    </source>
</evidence>
<keyword evidence="6" id="KW-0226">DNA condensation</keyword>
<gene>
    <name evidence="11" type="ORF">B4U79_16666</name>
</gene>
<keyword evidence="4" id="KW-0132">Cell division</keyword>
<feature type="domain" description="Nuclear condensin complex subunit 3 C-terminal" evidence="10">
    <location>
        <begin position="682"/>
        <end position="1021"/>
    </location>
</feature>
<feature type="compositionally biased region" description="Basic and acidic residues" evidence="9">
    <location>
        <begin position="1125"/>
        <end position="1134"/>
    </location>
</feature>
<sequence length="1170" mass="134037">MKSVRKQSDTTMDNVMRAMRDLFQSAQTVSKTDKCVQSLRKLYADNEEHFCEPFFRFVRKTLQSPDKSPFTKRSIEFIIKFLAQIGKDDSKNAENDECERRVDESTCDDIGFEMFGSESFETVTKISQTQALVDKLVTEVILPYSRAALANIRINTCLLVSKLFAEIDDVDNNVYEELKKTLGDLIADKNPSVRFVAASALYRFQEVDNPNCIATSAYRFHLQYDVVHDVRLAVLNALEPSKTTLTDFISRTRDVKDIIRKTAFLKIAQRIHVKSFTIEQRLNLLKNGLNDRSKHVRKVVETKLVDSWLQAYNNDIIELLTSLDIQSDPPTIEKLLDVIFMQKLQQVTKDLRSALHVYVEEFKEQMLDSRKLLTKSPLTVERSFLWKCLVTFCKNNEDLIAEKTKTTSEEEDNDVIEEIDEMLADIDVSPTENAYTSAANAETEPRDDNQNHNNPKRAKTLKEPIFLVDEIVPQLPHICNYLNKFTSKIDRNDYSIEELMDFEFMYNQLMAILLVYEIEDEAQRRELKKMCNNMLFAETLSVKFQDYITPIMKCLATNVFPDSMALLEFTAEATSGVYNSLAGNEEITKTTQISASQLREYEVRHAKLTVDINEKREELDEAIKGQNYIEAQQIKETLDVLNKEKNELKSLLLEVSCQPSSQGQSQRAMTVNLRDHPKELLKCLQIFGGCLEFGNFTEINDIIQTHIINITEPGILSDEPRIRCLGIKVTGLCCLISPELCQRNFTLLHQILMHDSEKSQAMALKVILDFLCQHGLSVLTNNMSDKVQPYIGKQSISSTSDRRESSDSSEILENPLEEASIGSNEKTLIQTEKDDEEVMKLLMKMLCEQLDSSSNEISHIAAQGVAKLLLLGRLYSPNLLSQLIIKWYRSDVYPETKHFLGVFIPIYAFSDVKYSPVNSTQLSGQTAVEECFMETIETVYKHKYVAQNMNHSRFSQETVFETDIATIDLENMIHFFVELMSDEIHPRIAVIVCQKMMDILQLNSSAAFKAQSEMLVKFLPKVLSLLTLSVASKPQLRDLRVLIRNIKTNIENRITKCPQIVLKRLDKFASKIEMCLSQFSSQDASFTEQQSTPVKSNEQLFDELNKSLNQSKTMDEITEEYEETEASRTKSHEQTEEDDEENTSIDSDDDNDSESDDNDNDETIINESFL</sequence>
<comment type="caution">
    <text evidence="11">The sequence shown here is derived from an EMBL/GenBank/DDBJ whole genome shotgun (WGS) entry which is preliminary data.</text>
</comment>
<keyword evidence="7" id="KW-0131">Cell cycle</keyword>
<evidence type="ECO:0000256" key="6">
    <source>
        <dbReference type="ARBA" id="ARBA00023067"/>
    </source>
</evidence>
<dbReference type="PANTHER" id="PTHR14418">
    <property type="entry name" value="CONDENSIN COMPLEX SUBUNIT 3-RELATED"/>
    <property type="match status" value="1"/>
</dbReference>
<dbReference type="GO" id="GO:0051301">
    <property type="term" value="P:cell division"/>
    <property type="evidence" value="ECO:0007669"/>
    <property type="project" value="UniProtKB-KW"/>
</dbReference>
<evidence type="ECO:0000256" key="1">
    <source>
        <dbReference type="ARBA" id="ARBA00004286"/>
    </source>
</evidence>
<dbReference type="InterPro" id="IPR016024">
    <property type="entry name" value="ARM-type_fold"/>
</dbReference>
<dbReference type="OrthoDB" id="27187at2759"/>
<dbReference type="Gene3D" id="1.25.10.10">
    <property type="entry name" value="Leucine-rich Repeat Variant"/>
    <property type="match status" value="1"/>
</dbReference>
<comment type="similarity">
    <text evidence="2">Belongs to the CND3 (condensin subunit 3) family.</text>
</comment>
<dbReference type="GO" id="GO:0007076">
    <property type="term" value="P:mitotic chromosome condensation"/>
    <property type="evidence" value="ECO:0007669"/>
    <property type="project" value="InterPro"/>
</dbReference>
<dbReference type="AlphaFoldDB" id="A0A443QFV9"/>
<dbReference type="SUPFAM" id="SSF48371">
    <property type="entry name" value="ARM repeat"/>
    <property type="match status" value="1"/>
</dbReference>
<accession>A0A443QFV9</accession>
<dbReference type="InterPro" id="IPR027165">
    <property type="entry name" value="CND3"/>
</dbReference>
<evidence type="ECO:0000256" key="9">
    <source>
        <dbReference type="SAM" id="MobiDB-lite"/>
    </source>
</evidence>
<evidence type="ECO:0000313" key="12">
    <source>
        <dbReference type="Proteomes" id="UP000285301"/>
    </source>
</evidence>
<reference evidence="11 12" key="1">
    <citation type="journal article" date="2018" name="Gigascience">
        <title>Genomes of trombidid mites reveal novel predicted allergens and laterally-transferred genes associated with secondary metabolism.</title>
        <authorList>
            <person name="Dong X."/>
            <person name="Chaisiri K."/>
            <person name="Xia D."/>
            <person name="Armstrong S.D."/>
            <person name="Fang Y."/>
            <person name="Donnelly M.J."/>
            <person name="Kadowaki T."/>
            <person name="McGarry J.W."/>
            <person name="Darby A.C."/>
            <person name="Makepeace B.L."/>
        </authorList>
    </citation>
    <scope>NUCLEOTIDE SEQUENCE [LARGE SCALE GENOMIC DNA]</scope>
    <source>
        <strain evidence="11">UoL-WK</strain>
    </source>
</reference>
<dbReference type="InterPro" id="IPR011989">
    <property type="entry name" value="ARM-like"/>
</dbReference>
<feature type="region of interest" description="Disordered" evidence="9">
    <location>
        <begin position="794"/>
        <end position="816"/>
    </location>
</feature>
<keyword evidence="12" id="KW-1185">Reference proteome</keyword>
<dbReference type="EMBL" id="NCKU01008419">
    <property type="protein sequence ID" value="RWS01908.1"/>
    <property type="molecule type" value="Genomic_DNA"/>
</dbReference>
<evidence type="ECO:0000256" key="7">
    <source>
        <dbReference type="ARBA" id="ARBA00023306"/>
    </source>
</evidence>
<feature type="coiled-coil region" evidence="8">
    <location>
        <begin position="598"/>
        <end position="658"/>
    </location>
</feature>
<dbReference type="GO" id="GO:0000793">
    <property type="term" value="C:condensed chromosome"/>
    <property type="evidence" value="ECO:0007669"/>
    <property type="project" value="TreeGrafter"/>
</dbReference>
<proteinExistence type="inferred from homology"/>
<dbReference type="STRING" id="1965070.A0A443QFV9"/>
<evidence type="ECO:0000256" key="4">
    <source>
        <dbReference type="ARBA" id="ARBA00022618"/>
    </source>
</evidence>
<name>A0A443QFV9_9ACAR</name>
<protein>
    <submittedName>
        <fullName evidence="11">Condensin complex subunit 3-like protein</fullName>
    </submittedName>
</protein>
<evidence type="ECO:0000256" key="3">
    <source>
        <dbReference type="ARBA" id="ARBA00022454"/>
    </source>
</evidence>
<keyword evidence="8" id="KW-0175">Coiled coil</keyword>
<evidence type="ECO:0000256" key="5">
    <source>
        <dbReference type="ARBA" id="ARBA00022776"/>
    </source>
</evidence>